<accession>A0A918ZSZ3</accession>
<evidence type="ECO:0000313" key="3">
    <source>
        <dbReference type="Proteomes" id="UP000641386"/>
    </source>
</evidence>
<feature type="region of interest" description="Disordered" evidence="1">
    <location>
        <begin position="56"/>
        <end position="83"/>
    </location>
</feature>
<reference evidence="2" key="1">
    <citation type="journal article" date="2014" name="Int. J. Syst. Evol. Microbiol.">
        <title>Complete genome sequence of Corynebacterium casei LMG S-19264T (=DSM 44701T), isolated from a smear-ripened cheese.</title>
        <authorList>
            <consortium name="US DOE Joint Genome Institute (JGI-PGF)"/>
            <person name="Walter F."/>
            <person name="Albersmeier A."/>
            <person name="Kalinowski J."/>
            <person name="Ruckert C."/>
        </authorList>
    </citation>
    <scope>NUCLEOTIDE SEQUENCE</scope>
    <source>
        <strain evidence="2">JCM 3302</strain>
    </source>
</reference>
<dbReference type="AlphaFoldDB" id="A0A918ZSZ3"/>
<keyword evidence="3" id="KW-1185">Reference proteome</keyword>
<evidence type="ECO:0000313" key="2">
    <source>
        <dbReference type="EMBL" id="GHE68861.1"/>
    </source>
</evidence>
<dbReference type="EMBL" id="BNBC01000008">
    <property type="protein sequence ID" value="GHE68861.1"/>
    <property type="molecule type" value="Genomic_DNA"/>
</dbReference>
<protein>
    <submittedName>
        <fullName evidence="2">Uncharacterized protein</fullName>
    </submittedName>
</protein>
<organism evidence="2 3">
    <name type="scientific">Streptomyces spiralis</name>
    <dbReference type="NCBI Taxonomy" id="66376"/>
    <lineage>
        <taxon>Bacteria</taxon>
        <taxon>Bacillati</taxon>
        <taxon>Actinomycetota</taxon>
        <taxon>Actinomycetes</taxon>
        <taxon>Kitasatosporales</taxon>
        <taxon>Streptomycetaceae</taxon>
        <taxon>Streptomyces</taxon>
    </lineage>
</organism>
<proteinExistence type="predicted"/>
<sequence>MPVAARAAAAATAAVMAWERVMIMSLLLSQLRERDRLCSRRETERTNATHTCHIGRIRSPGYEGRSGYPKGPAEELTADQTRG</sequence>
<name>A0A918ZSZ3_9ACTN</name>
<reference evidence="2" key="2">
    <citation type="submission" date="2020-09" db="EMBL/GenBank/DDBJ databases">
        <authorList>
            <person name="Sun Q."/>
            <person name="Ohkuma M."/>
        </authorList>
    </citation>
    <scope>NUCLEOTIDE SEQUENCE</scope>
    <source>
        <strain evidence="2">JCM 3302</strain>
    </source>
</reference>
<dbReference type="Proteomes" id="UP000641386">
    <property type="component" value="Unassembled WGS sequence"/>
</dbReference>
<gene>
    <name evidence="2" type="ORF">GCM10014715_23280</name>
</gene>
<evidence type="ECO:0000256" key="1">
    <source>
        <dbReference type="SAM" id="MobiDB-lite"/>
    </source>
</evidence>
<comment type="caution">
    <text evidence="2">The sequence shown here is derived from an EMBL/GenBank/DDBJ whole genome shotgun (WGS) entry which is preliminary data.</text>
</comment>